<dbReference type="PANTHER" id="PTHR36075">
    <property type="entry name" value="BNAA10G09820D PROTEIN"/>
    <property type="match status" value="1"/>
</dbReference>
<dbReference type="PANTHER" id="PTHR36075:SF1">
    <property type="entry name" value="OS03G0595200 PROTEIN"/>
    <property type="match status" value="1"/>
</dbReference>
<dbReference type="OrthoDB" id="631005at2759"/>
<dbReference type="Proteomes" id="UP000886520">
    <property type="component" value="Chromosome 25"/>
</dbReference>
<proteinExistence type="predicted"/>
<dbReference type="AlphaFoldDB" id="A0A9D4Z299"/>
<comment type="caution">
    <text evidence="2">The sequence shown here is derived from an EMBL/GenBank/DDBJ whole genome shotgun (WGS) entry which is preliminary data.</text>
</comment>
<protein>
    <submittedName>
        <fullName evidence="2">Uncharacterized protein</fullName>
    </submittedName>
</protein>
<evidence type="ECO:0000256" key="1">
    <source>
        <dbReference type="SAM" id="MobiDB-lite"/>
    </source>
</evidence>
<name>A0A9D4Z299_ADICA</name>
<feature type="compositionally biased region" description="Acidic residues" evidence="1">
    <location>
        <begin position="11"/>
        <end position="21"/>
    </location>
</feature>
<feature type="compositionally biased region" description="Basic and acidic residues" evidence="1">
    <location>
        <begin position="26"/>
        <end position="36"/>
    </location>
</feature>
<feature type="compositionally biased region" description="Basic and acidic residues" evidence="1">
    <location>
        <begin position="86"/>
        <end position="106"/>
    </location>
</feature>
<evidence type="ECO:0000313" key="3">
    <source>
        <dbReference type="Proteomes" id="UP000886520"/>
    </source>
</evidence>
<sequence length="139" mass="15687">MDPSKVLDTQLEQDWDADDFEIPSLKPEKEESRKAENNGVKKAVVRKEKADPGPIYLGPHGAPPSQLKQQELNTATGKKNKRKQKLKDTEKKGATLGRENKVDTLRDLMGSKGHFQSPRGTQSDWLDPHCHESQFERLA</sequence>
<evidence type="ECO:0000313" key="2">
    <source>
        <dbReference type="EMBL" id="KAI5059108.1"/>
    </source>
</evidence>
<dbReference type="EMBL" id="JABFUD020000025">
    <property type="protein sequence ID" value="KAI5059108.1"/>
    <property type="molecule type" value="Genomic_DNA"/>
</dbReference>
<keyword evidence="3" id="KW-1185">Reference proteome</keyword>
<feature type="compositionally biased region" description="Polar residues" evidence="1">
    <location>
        <begin position="66"/>
        <end position="77"/>
    </location>
</feature>
<accession>A0A9D4Z299</accession>
<gene>
    <name evidence="2" type="ORF">GOP47_0025427</name>
</gene>
<organism evidence="2 3">
    <name type="scientific">Adiantum capillus-veneris</name>
    <name type="common">Maidenhair fern</name>
    <dbReference type="NCBI Taxonomy" id="13818"/>
    <lineage>
        <taxon>Eukaryota</taxon>
        <taxon>Viridiplantae</taxon>
        <taxon>Streptophyta</taxon>
        <taxon>Embryophyta</taxon>
        <taxon>Tracheophyta</taxon>
        <taxon>Polypodiopsida</taxon>
        <taxon>Polypodiidae</taxon>
        <taxon>Polypodiales</taxon>
        <taxon>Pteridineae</taxon>
        <taxon>Pteridaceae</taxon>
        <taxon>Vittarioideae</taxon>
        <taxon>Adiantum</taxon>
    </lineage>
</organism>
<reference evidence="2" key="1">
    <citation type="submission" date="2021-01" db="EMBL/GenBank/DDBJ databases">
        <title>Adiantum capillus-veneris genome.</title>
        <authorList>
            <person name="Fang Y."/>
            <person name="Liao Q."/>
        </authorList>
    </citation>
    <scope>NUCLEOTIDE SEQUENCE</scope>
    <source>
        <strain evidence="2">H3</strain>
        <tissue evidence="2">Leaf</tissue>
    </source>
</reference>
<feature type="region of interest" description="Disordered" evidence="1">
    <location>
        <begin position="1"/>
        <end position="139"/>
    </location>
</feature>
<feature type="compositionally biased region" description="Basic and acidic residues" evidence="1">
    <location>
        <begin position="126"/>
        <end position="139"/>
    </location>
</feature>